<reference evidence="3" key="1">
    <citation type="submission" date="2005-09" db="EMBL/GenBank/DDBJ databases">
        <authorList>
            <person name="Mural R.J."/>
            <person name="Li P.W."/>
            <person name="Adams M.D."/>
            <person name="Amanatides P.G."/>
            <person name="Baden-Tillson H."/>
            <person name="Barnstead M."/>
            <person name="Chin S.H."/>
            <person name="Dew I."/>
            <person name="Evans C.A."/>
            <person name="Ferriera S."/>
            <person name="Flanigan M."/>
            <person name="Fosler C."/>
            <person name="Glodek A."/>
            <person name="Gu Z."/>
            <person name="Holt R.A."/>
            <person name="Jennings D."/>
            <person name="Kraft C.L."/>
            <person name="Lu F."/>
            <person name="Nguyen T."/>
            <person name="Nusskern D.R."/>
            <person name="Pfannkoch C.M."/>
            <person name="Sitter C."/>
            <person name="Sutton G.G."/>
            <person name="Venter J.C."/>
            <person name="Wang Z."/>
            <person name="Woodage T."/>
            <person name="Zheng X.H."/>
            <person name="Zhong F."/>
        </authorList>
    </citation>
    <scope>NUCLEOTIDE SEQUENCE [LARGE SCALE GENOMIC DNA]</scope>
    <source>
        <strain>BN</strain>
        <strain evidence="3">Sprague-Dawley</strain>
    </source>
</reference>
<gene>
    <name evidence="2" type="ORF">rCG_41382</name>
</gene>
<dbReference type="AlphaFoldDB" id="A6II21"/>
<sequence>MNLENEGGRIQQMAENTISNTLNSQCTPSAHTVTTGGRSADVDSWEQPRAHLSGLGRGCSSRRLTAKLKTAMTTGPGAPQTSKLAEGVFYHRNRSKPRTSAGHSNLQVHHLNRASAPQHCEVRLSPVPSSVRFCPSLSI</sequence>
<name>A6II21_RAT</name>
<evidence type="ECO:0000256" key="1">
    <source>
        <dbReference type="SAM" id="MobiDB-lite"/>
    </source>
</evidence>
<accession>A6II21</accession>
<feature type="compositionally biased region" description="Polar residues" evidence="1">
    <location>
        <begin position="22"/>
        <end position="37"/>
    </location>
</feature>
<protein>
    <submittedName>
        <fullName evidence="2">RCG41382</fullName>
    </submittedName>
</protein>
<feature type="region of interest" description="Disordered" evidence="1">
    <location>
        <begin position="22"/>
        <end position="43"/>
    </location>
</feature>
<evidence type="ECO:0000313" key="3">
    <source>
        <dbReference type="Proteomes" id="UP000234681"/>
    </source>
</evidence>
<organism evidence="2 3">
    <name type="scientific">Rattus norvegicus</name>
    <name type="common">Rat</name>
    <dbReference type="NCBI Taxonomy" id="10116"/>
    <lineage>
        <taxon>Eukaryota</taxon>
        <taxon>Metazoa</taxon>
        <taxon>Chordata</taxon>
        <taxon>Craniata</taxon>
        <taxon>Vertebrata</taxon>
        <taxon>Euteleostomi</taxon>
        <taxon>Mammalia</taxon>
        <taxon>Eutheria</taxon>
        <taxon>Euarchontoglires</taxon>
        <taxon>Glires</taxon>
        <taxon>Rodentia</taxon>
        <taxon>Myomorpha</taxon>
        <taxon>Muroidea</taxon>
        <taxon>Muridae</taxon>
        <taxon>Murinae</taxon>
        <taxon>Rattus</taxon>
    </lineage>
</organism>
<dbReference type="EMBL" id="CH473961">
    <property type="protein sequence ID" value="EDM01319.1"/>
    <property type="molecule type" value="Genomic_DNA"/>
</dbReference>
<proteinExistence type="predicted"/>
<evidence type="ECO:0000313" key="2">
    <source>
        <dbReference type="EMBL" id="EDM01319.1"/>
    </source>
</evidence>
<dbReference type="Proteomes" id="UP000234681">
    <property type="component" value="Chromosome 2"/>
</dbReference>